<sequence>MAREQQIKPRRSLALGLDDHTLSPLARTRYSSPSSSSTTTSSATPISPVIGAVNSLSLGHYLGSPNEFLFIYRLRLTATQISLMLNPLLLPVLSVSNFCPMIHAHMPRYVFEVLFVDGYHVHHFIDELTPAVLPSLTVRSSINQTMENIDKGMTPGTGPSQERKRTRADLKGTSSSKISAKKITQGSLEQYNVIELLQGMGCVELALFVEPYNENLFKDFYANLTEEFGNLERPAYGHVYVGSISLISHLQTLHITSAAHITVKIKGTGRRKPILMKDLSMPSDSWVRALDPLVMPKNLAPSVHKSYSVVVALCIGIVLGNLINLEEFVIMSCDMEDRLRKVEDTEKSQNPKGKIDLQGIKTRIGI</sequence>
<organism evidence="1 2">
    <name type="scientific">Catharanthus roseus</name>
    <name type="common">Madagascar periwinkle</name>
    <name type="synonym">Vinca rosea</name>
    <dbReference type="NCBI Taxonomy" id="4058"/>
    <lineage>
        <taxon>Eukaryota</taxon>
        <taxon>Viridiplantae</taxon>
        <taxon>Streptophyta</taxon>
        <taxon>Embryophyta</taxon>
        <taxon>Tracheophyta</taxon>
        <taxon>Spermatophyta</taxon>
        <taxon>Magnoliopsida</taxon>
        <taxon>eudicotyledons</taxon>
        <taxon>Gunneridae</taxon>
        <taxon>Pentapetalae</taxon>
        <taxon>asterids</taxon>
        <taxon>lamiids</taxon>
        <taxon>Gentianales</taxon>
        <taxon>Apocynaceae</taxon>
        <taxon>Rauvolfioideae</taxon>
        <taxon>Vinceae</taxon>
        <taxon>Catharanthinae</taxon>
        <taxon>Catharanthus</taxon>
    </lineage>
</organism>
<evidence type="ECO:0000313" key="1">
    <source>
        <dbReference type="EMBL" id="KAI5672807.1"/>
    </source>
</evidence>
<reference evidence="2" key="1">
    <citation type="journal article" date="2023" name="Nat. Plants">
        <title>Single-cell RNA sequencing provides a high-resolution roadmap for understanding the multicellular compartmentation of specialized metabolism.</title>
        <authorList>
            <person name="Sun S."/>
            <person name="Shen X."/>
            <person name="Li Y."/>
            <person name="Li Y."/>
            <person name="Wang S."/>
            <person name="Li R."/>
            <person name="Zhang H."/>
            <person name="Shen G."/>
            <person name="Guo B."/>
            <person name="Wei J."/>
            <person name="Xu J."/>
            <person name="St-Pierre B."/>
            <person name="Chen S."/>
            <person name="Sun C."/>
        </authorList>
    </citation>
    <scope>NUCLEOTIDE SEQUENCE [LARGE SCALE GENOMIC DNA]</scope>
</reference>
<gene>
    <name evidence="1" type="ORF">M9H77_13171</name>
</gene>
<protein>
    <submittedName>
        <fullName evidence="1">Uncharacterized protein</fullName>
    </submittedName>
</protein>
<dbReference type="EMBL" id="CM044703">
    <property type="protein sequence ID" value="KAI5672807.1"/>
    <property type="molecule type" value="Genomic_DNA"/>
</dbReference>
<accession>A0ACC0BJN6</accession>
<dbReference type="Proteomes" id="UP001060085">
    <property type="component" value="Linkage Group LG03"/>
</dbReference>
<proteinExistence type="predicted"/>
<name>A0ACC0BJN6_CATRO</name>
<comment type="caution">
    <text evidence="1">The sequence shown here is derived from an EMBL/GenBank/DDBJ whole genome shotgun (WGS) entry which is preliminary data.</text>
</comment>
<evidence type="ECO:0000313" key="2">
    <source>
        <dbReference type="Proteomes" id="UP001060085"/>
    </source>
</evidence>
<keyword evidence="2" id="KW-1185">Reference proteome</keyword>